<accession>A0AAD6YP01</accession>
<protein>
    <submittedName>
        <fullName evidence="1">Uncharacterized protein</fullName>
    </submittedName>
</protein>
<name>A0AAD6YP01_9AGAR</name>
<keyword evidence="2" id="KW-1185">Reference proteome</keyword>
<comment type="caution">
    <text evidence="1">The sequence shown here is derived from an EMBL/GenBank/DDBJ whole genome shotgun (WGS) entry which is preliminary data.</text>
</comment>
<dbReference type="Proteomes" id="UP001219525">
    <property type="component" value="Unassembled WGS sequence"/>
</dbReference>
<evidence type="ECO:0000313" key="2">
    <source>
        <dbReference type="Proteomes" id="UP001219525"/>
    </source>
</evidence>
<evidence type="ECO:0000313" key="1">
    <source>
        <dbReference type="EMBL" id="KAJ7224713.1"/>
    </source>
</evidence>
<dbReference type="EMBL" id="JARJCW010000005">
    <property type="protein sequence ID" value="KAJ7224713.1"/>
    <property type="molecule type" value="Genomic_DNA"/>
</dbReference>
<gene>
    <name evidence="1" type="ORF">GGX14DRAFT_387382</name>
</gene>
<proteinExistence type="predicted"/>
<reference evidence="1" key="1">
    <citation type="submission" date="2023-03" db="EMBL/GenBank/DDBJ databases">
        <title>Massive genome expansion in bonnet fungi (Mycena s.s.) driven by repeated elements and novel gene families across ecological guilds.</title>
        <authorList>
            <consortium name="Lawrence Berkeley National Laboratory"/>
            <person name="Harder C.B."/>
            <person name="Miyauchi S."/>
            <person name="Viragh M."/>
            <person name="Kuo A."/>
            <person name="Thoen E."/>
            <person name="Andreopoulos B."/>
            <person name="Lu D."/>
            <person name="Skrede I."/>
            <person name="Drula E."/>
            <person name="Henrissat B."/>
            <person name="Morin E."/>
            <person name="Kohler A."/>
            <person name="Barry K."/>
            <person name="LaButti K."/>
            <person name="Morin E."/>
            <person name="Salamov A."/>
            <person name="Lipzen A."/>
            <person name="Mereny Z."/>
            <person name="Hegedus B."/>
            <person name="Baldrian P."/>
            <person name="Stursova M."/>
            <person name="Weitz H."/>
            <person name="Taylor A."/>
            <person name="Grigoriev I.V."/>
            <person name="Nagy L.G."/>
            <person name="Martin F."/>
            <person name="Kauserud H."/>
        </authorList>
    </citation>
    <scope>NUCLEOTIDE SEQUENCE</scope>
    <source>
        <strain evidence="1">9144</strain>
    </source>
</reference>
<sequence>MSDLSHKNIRKLMVDVTDDESVAVGIKKVYEETEGIDIFNLKCGNQPPVSYTISTKSKLAALIRSCARLQYTAGRRQTQQHAKPGCSYPWDTMHLFFENVIPNLGKFWSGNFSLMLAVTRSQLKYGLCQ</sequence>
<dbReference type="AlphaFoldDB" id="A0AAD6YP01"/>
<organism evidence="1 2">
    <name type="scientific">Mycena pura</name>
    <dbReference type="NCBI Taxonomy" id="153505"/>
    <lineage>
        <taxon>Eukaryota</taxon>
        <taxon>Fungi</taxon>
        <taxon>Dikarya</taxon>
        <taxon>Basidiomycota</taxon>
        <taxon>Agaricomycotina</taxon>
        <taxon>Agaricomycetes</taxon>
        <taxon>Agaricomycetidae</taxon>
        <taxon>Agaricales</taxon>
        <taxon>Marasmiineae</taxon>
        <taxon>Mycenaceae</taxon>
        <taxon>Mycena</taxon>
    </lineage>
</organism>